<feature type="domain" description="Thiamine pyrophosphate enzyme TPP-binding" evidence="13">
    <location>
        <begin position="402"/>
        <end position="550"/>
    </location>
</feature>
<dbReference type="InterPro" id="IPR045229">
    <property type="entry name" value="TPP_enz"/>
</dbReference>
<name>A0AA48GN65_9BACT</name>
<dbReference type="InterPro" id="IPR029035">
    <property type="entry name" value="DHS-like_NAD/FAD-binding_dom"/>
</dbReference>
<dbReference type="SUPFAM" id="SSF52518">
    <property type="entry name" value="Thiamin diphosphate-binding fold (THDP-binding)"/>
    <property type="match status" value="2"/>
</dbReference>
<evidence type="ECO:0000256" key="10">
    <source>
        <dbReference type="ARBA" id="ARBA00023304"/>
    </source>
</evidence>
<keyword evidence="10 11" id="KW-0100">Branched-chain amino acid biosynthesis</keyword>
<comment type="similarity">
    <text evidence="3 11">Belongs to the TPP enzyme family.</text>
</comment>
<comment type="pathway">
    <text evidence="2 11">Amino-acid biosynthesis; L-valine biosynthesis; L-valine from pyruvate: step 1/4.</text>
</comment>
<accession>A0AA48GN65</accession>
<dbReference type="CDD" id="cd07035">
    <property type="entry name" value="TPP_PYR_POX_like"/>
    <property type="match status" value="1"/>
</dbReference>
<keyword evidence="8 11" id="KW-0460">Magnesium</keyword>
<protein>
    <recommendedName>
        <fullName evidence="4 11">Acetolactate synthase</fullName>
        <ecNumber evidence="4 11">2.2.1.6</ecNumber>
    </recommendedName>
</protein>
<dbReference type="InterPro" id="IPR039368">
    <property type="entry name" value="AHAS_TPP"/>
</dbReference>
<evidence type="ECO:0000313" key="15">
    <source>
        <dbReference type="EMBL" id="BDU74487.1"/>
    </source>
</evidence>
<evidence type="ECO:0000256" key="7">
    <source>
        <dbReference type="ARBA" id="ARBA00022723"/>
    </source>
</evidence>
<dbReference type="Pfam" id="PF02775">
    <property type="entry name" value="TPP_enzyme_C"/>
    <property type="match status" value="1"/>
</dbReference>
<dbReference type="NCBIfam" id="TIGR00118">
    <property type="entry name" value="acolac_lg"/>
    <property type="match status" value="1"/>
</dbReference>
<dbReference type="RefSeq" id="WP_316413163.1">
    <property type="nucleotide sequence ID" value="NZ_AP027080.1"/>
</dbReference>
<comment type="pathway">
    <text evidence="1 11">Amino-acid biosynthesis; L-isoleucine biosynthesis; L-isoleucine from 2-oxobutanoate: step 1/4.</text>
</comment>
<sequence length="577" mass="61693">MEQPPQIPETASPSARVELTGAKIIWECLEREGVEVVFGYPGGTILPTYDAMVDARVRHVLARHEQGATHMADGYSRASGRTGVVIATSGPGATNLVTGLATAMMDSVPLVAITGQVSGPLLGTDAFQEVDVTGVTIPITKHNYLVRDPRDIAPALREAFALARSGRPGPVLVDITKDAQTRSAEFDWEAAAPTRHLRHVPPPVPAELLAKAVAMMRGSRRPLILAGHGITLSGAHRALVDFAEKAGIPVAATLLGLDAFPPGHPLFLGFMGMHGSPWTNLAIQEADLLIALGMRFDDRVTGDPTTFAPHARKIHVEIDATEVGKNIPVDLALLGDLKAVLDALVPQAPALETGPWLETLDGMKTLFDSPQWPRVRKGEGMSPVDVLKELQVQAPGAVMVSDVGQHQMWEAQVMRHQRPRTLLTSGGLGTMGFALPAAIGAKIACPDAEVWVVAGDGGIQMNSQELMTLAQEGLKIGIAVLNNFNLGMVRQWQTHFYGDRRSASTLTISPDFPMLARAYGLRGALARTPEEAAAAIREARESPVSTLIEFQVDPEASVYPLIPPGARIQDMIHEPPS</sequence>
<dbReference type="Proteomes" id="UP001238179">
    <property type="component" value="Chromosome"/>
</dbReference>
<evidence type="ECO:0000256" key="3">
    <source>
        <dbReference type="ARBA" id="ARBA00007812"/>
    </source>
</evidence>
<dbReference type="GO" id="GO:0030976">
    <property type="term" value="F:thiamine pyrophosphate binding"/>
    <property type="evidence" value="ECO:0007669"/>
    <property type="project" value="UniProtKB-UniRule"/>
</dbReference>
<dbReference type="SUPFAM" id="SSF52467">
    <property type="entry name" value="DHS-like NAD/FAD-binding domain"/>
    <property type="match status" value="1"/>
</dbReference>
<evidence type="ECO:0000259" key="12">
    <source>
        <dbReference type="Pfam" id="PF00205"/>
    </source>
</evidence>
<feature type="domain" description="Thiamine pyrophosphate enzyme N-terminal TPP-binding" evidence="14">
    <location>
        <begin position="20"/>
        <end position="133"/>
    </location>
</feature>
<keyword evidence="7 11" id="KW-0479">Metal-binding</keyword>
<dbReference type="InterPro" id="IPR012000">
    <property type="entry name" value="Thiamin_PyroP_enz_cen_dom"/>
</dbReference>
<dbReference type="GO" id="GO:0003984">
    <property type="term" value="F:acetolactate synthase activity"/>
    <property type="evidence" value="ECO:0007669"/>
    <property type="project" value="UniProtKB-EC"/>
</dbReference>
<dbReference type="InterPro" id="IPR029061">
    <property type="entry name" value="THDP-binding"/>
</dbReference>
<dbReference type="FunFam" id="3.40.50.1220:FF:000008">
    <property type="entry name" value="Acetolactate synthase"/>
    <property type="match status" value="1"/>
</dbReference>
<dbReference type="AlphaFoldDB" id="A0AA48GN65"/>
<comment type="catalytic activity">
    <reaction evidence="11">
        <text>2 pyruvate + H(+) = (2S)-2-acetolactate + CO2</text>
        <dbReference type="Rhea" id="RHEA:25249"/>
        <dbReference type="ChEBI" id="CHEBI:15361"/>
        <dbReference type="ChEBI" id="CHEBI:15378"/>
        <dbReference type="ChEBI" id="CHEBI:16526"/>
        <dbReference type="ChEBI" id="CHEBI:58476"/>
        <dbReference type="EC" id="2.2.1.6"/>
    </reaction>
</comment>
<evidence type="ECO:0000256" key="2">
    <source>
        <dbReference type="ARBA" id="ARBA00005025"/>
    </source>
</evidence>
<dbReference type="GO" id="GO:0050660">
    <property type="term" value="F:flavin adenine dinucleotide binding"/>
    <property type="evidence" value="ECO:0007669"/>
    <property type="project" value="InterPro"/>
</dbReference>
<evidence type="ECO:0000256" key="11">
    <source>
        <dbReference type="RuleBase" id="RU003591"/>
    </source>
</evidence>
<dbReference type="Pfam" id="PF02776">
    <property type="entry name" value="TPP_enzyme_N"/>
    <property type="match status" value="1"/>
</dbReference>
<gene>
    <name evidence="15" type="primary">ilvB</name>
    <name evidence="15" type="ORF">METEAL_36610</name>
</gene>
<dbReference type="Pfam" id="PF00205">
    <property type="entry name" value="TPP_enzyme_M"/>
    <property type="match status" value="1"/>
</dbReference>
<dbReference type="PANTHER" id="PTHR18968:SF13">
    <property type="entry name" value="ACETOLACTATE SYNTHASE CATALYTIC SUBUNIT, MITOCHONDRIAL"/>
    <property type="match status" value="1"/>
</dbReference>
<dbReference type="GO" id="GO:0009097">
    <property type="term" value="P:isoleucine biosynthetic process"/>
    <property type="evidence" value="ECO:0007669"/>
    <property type="project" value="TreeGrafter"/>
</dbReference>
<keyword evidence="6 11" id="KW-0808">Transferase</keyword>
<organism evidence="15 16">
    <name type="scientific">Mesoterricola silvestris</name>
    <dbReference type="NCBI Taxonomy" id="2927979"/>
    <lineage>
        <taxon>Bacteria</taxon>
        <taxon>Pseudomonadati</taxon>
        <taxon>Acidobacteriota</taxon>
        <taxon>Holophagae</taxon>
        <taxon>Holophagales</taxon>
        <taxon>Holophagaceae</taxon>
        <taxon>Mesoterricola</taxon>
    </lineage>
</organism>
<comment type="cofactor">
    <cofactor evidence="11">
        <name>Mg(2+)</name>
        <dbReference type="ChEBI" id="CHEBI:18420"/>
    </cofactor>
    <text evidence="11">Binds 1 Mg(2+) ion per subunit.</text>
</comment>
<proteinExistence type="inferred from homology"/>
<dbReference type="InterPro" id="IPR012001">
    <property type="entry name" value="Thiamin_PyroP_enz_TPP-bd_dom"/>
</dbReference>
<keyword evidence="16" id="KW-1185">Reference proteome</keyword>
<keyword evidence="5 11" id="KW-0028">Amino-acid biosynthesis</keyword>
<evidence type="ECO:0000313" key="16">
    <source>
        <dbReference type="Proteomes" id="UP001238179"/>
    </source>
</evidence>
<dbReference type="Gene3D" id="3.40.50.970">
    <property type="match status" value="2"/>
</dbReference>
<evidence type="ECO:0000256" key="6">
    <source>
        <dbReference type="ARBA" id="ARBA00022679"/>
    </source>
</evidence>
<evidence type="ECO:0000256" key="9">
    <source>
        <dbReference type="ARBA" id="ARBA00023052"/>
    </source>
</evidence>
<dbReference type="PROSITE" id="PS00187">
    <property type="entry name" value="TPP_ENZYMES"/>
    <property type="match status" value="1"/>
</dbReference>
<evidence type="ECO:0000259" key="14">
    <source>
        <dbReference type="Pfam" id="PF02776"/>
    </source>
</evidence>
<reference evidence="16" key="1">
    <citation type="journal article" date="2023" name="Int. J. Syst. Evol. Microbiol.">
        <title>Mesoterricola silvestris gen. nov., sp. nov., Mesoterricola sediminis sp. nov., Geothrix oryzae sp. nov., Geothrix edaphica sp. nov., Geothrix rubra sp. nov., and Geothrix limicola sp. nov., six novel members of Acidobacteriota isolated from soils.</title>
        <authorList>
            <person name="Itoh H."/>
            <person name="Sugisawa Y."/>
            <person name="Mise K."/>
            <person name="Xu Z."/>
            <person name="Kuniyasu M."/>
            <person name="Ushijima N."/>
            <person name="Kawano K."/>
            <person name="Kobayashi E."/>
            <person name="Shiratori Y."/>
            <person name="Masuda Y."/>
            <person name="Senoo K."/>
        </authorList>
    </citation>
    <scope>NUCLEOTIDE SEQUENCE [LARGE SCALE GENOMIC DNA]</scope>
    <source>
        <strain evidence="16">W79</strain>
    </source>
</reference>
<dbReference type="KEGG" id="msil:METEAL_36610"/>
<dbReference type="CDD" id="cd02015">
    <property type="entry name" value="TPP_AHAS"/>
    <property type="match status" value="1"/>
</dbReference>
<dbReference type="GO" id="GO:0005948">
    <property type="term" value="C:acetolactate synthase complex"/>
    <property type="evidence" value="ECO:0007669"/>
    <property type="project" value="TreeGrafter"/>
</dbReference>
<evidence type="ECO:0000259" key="13">
    <source>
        <dbReference type="Pfam" id="PF02775"/>
    </source>
</evidence>
<evidence type="ECO:0000256" key="8">
    <source>
        <dbReference type="ARBA" id="ARBA00022842"/>
    </source>
</evidence>
<dbReference type="InterPro" id="IPR000399">
    <property type="entry name" value="TPP-bd_CS"/>
</dbReference>
<feature type="domain" description="Thiamine pyrophosphate enzyme central" evidence="12">
    <location>
        <begin position="209"/>
        <end position="344"/>
    </location>
</feature>
<evidence type="ECO:0000256" key="4">
    <source>
        <dbReference type="ARBA" id="ARBA00013145"/>
    </source>
</evidence>
<dbReference type="FunFam" id="3.40.50.970:FF:000007">
    <property type="entry name" value="Acetolactate synthase"/>
    <property type="match status" value="1"/>
</dbReference>
<dbReference type="PANTHER" id="PTHR18968">
    <property type="entry name" value="THIAMINE PYROPHOSPHATE ENZYMES"/>
    <property type="match status" value="1"/>
</dbReference>
<evidence type="ECO:0000256" key="5">
    <source>
        <dbReference type="ARBA" id="ARBA00022605"/>
    </source>
</evidence>
<comment type="cofactor">
    <cofactor evidence="11">
        <name>thiamine diphosphate</name>
        <dbReference type="ChEBI" id="CHEBI:58937"/>
    </cofactor>
    <text evidence="11">Binds 1 thiamine pyrophosphate per subunit.</text>
</comment>
<dbReference type="GO" id="GO:0000287">
    <property type="term" value="F:magnesium ion binding"/>
    <property type="evidence" value="ECO:0007669"/>
    <property type="project" value="UniProtKB-UniRule"/>
</dbReference>
<evidence type="ECO:0000256" key="1">
    <source>
        <dbReference type="ARBA" id="ARBA00004974"/>
    </source>
</evidence>
<dbReference type="EC" id="2.2.1.6" evidence="4 11"/>
<dbReference type="EMBL" id="AP027080">
    <property type="protein sequence ID" value="BDU74487.1"/>
    <property type="molecule type" value="Genomic_DNA"/>
</dbReference>
<dbReference type="InterPro" id="IPR012846">
    <property type="entry name" value="Acetolactate_synth_lsu"/>
</dbReference>
<dbReference type="Gene3D" id="3.40.50.1220">
    <property type="entry name" value="TPP-binding domain"/>
    <property type="match status" value="1"/>
</dbReference>
<dbReference type="GO" id="GO:0009099">
    <property type="term" value="P:L-valine biosynthetic process"/>
    <property type="evidence" value="ECO:0007669"/>
    <property type="project" value="TreeGrafter"/>
</dbReference>
<dbReference type="InterPro" id="IPR011766">
    <property type="entry name" value="TPP_enzyme_TPP-bd"/>
</dbReference>
<keyword evidence="9 11" id="KW-0786">Thiamine pyrophosphate</keyword>